<feature type="domain" description="Caspase family p20" evidence="2">
    <location>
        <begin position="51"/>
        <end position="181"/>
    </location>
</feature>
<dbReference type="PANTHER" id="PTHR22576">
    <property type="entry name" value="MUCOSA ASSOCIATED LYMPHOID TISSUE LYMPHOMA TRANSLOCATION PROTEIN 1/PARACASPASE"/>
    <property type="match status" value="1"/>
</dbReference>
<name>A0ABP8MPK9_9BACT</name>
<sequence>MTRFLIYLAVFGLSFPVWGQEKKIDTFKSNSKLLNTSELFAEPARTSTVAEKRLALVIGNASYPGASRLMNAVNDAQDVAKSLEEVGFTVMLRTDLDKRGINQAVKDFGEQLAHYQVGMFYYAGHGVQHNGTNYLVPVDADPRSEADIAYECEPAERIVAKMEEARTRTNIVVLDACRNNPFTRSLSRGGDNKGLASMMAPQGTYIAYSTAPGQTAADGSGRNGLYTQAFLRVVRQPNLTIEEVFKQVRIEVTQKSDRKQTPWESSSLVGDFYFYRK</sequence>
<dbReference type="Pfam" id="PF00656">
    <property type="entry name" value="Peptidase_C14"/>
    <property type="match status" value="1"/>
</dbReference>
<dbReference type="PRINTS" id="PR00376">
    <property type="entry name" value="IL1BCENZYME"/>
</dbReference>
<accession>A0ABP8MPK9</accession>
<dbReference type="EMBL" id="BAABHD010000023">
    <property type="protein sequence ID" value="GAA4453899.1"/>
    <property type="molecule type" value="Genomic_DNA"/>
</dbReference>
<dbReference type="InterPro" id="IPR052039">
    <property type="entry name" value="Caspase-related_regulators"/>
</dbReference>
<dbReference type="Gene3D" id="3.40.50.1460">
    <property type="match status" value="1"/>
</dbReference>
<evidence type="ECO:0000256" key="1">
    <source>
        <dbReference type="ARBA" id="ARBA00010134"/>
    </source>
</evidence>
<dbReference type="RefSeq" id="WP_345243001.1">
    <property type="nucleotide sequence ID" value="NZ_BAABHD010000023.1"/>
</dbReference>
<evidence type="ECO:0000313" key="4">
    <source>
        <dbReference type="Proteomes" id="UP001501175"/>
    </source>
</evidence>
<dbReference type="InterPro" id="IPR001309">
    <property type="entry name" value="Pept_C14_p20"/>
</dbReference>
<evidence type="ECO:0000259" key="2">
    <source>
        <dbReference type="PROSITE" id="PS50208"/>
    </source>
</evidence>
<comment type="caution">
    <text evidence="3">The sequence shown here is derived from an EMBL/GenBank/DDBJ whole genome shotgun (WGS) entry which is preliminary data.</text>
</comment>
<dbReference type="InterPro" id="IPR011600">
    <property type="entry name" value="Pept_C14_caspase"/>
</dbReference>
<dbReference type="PANTHER" id="PTHR22576:SF37">
    <property type="entry name" value="MUCOSA-ASSOCIATED LYMPHOID TISSUE LYMPHOMA TRANSLOCATION PROTEIN 1"/>
    <property type="match status" value="1"/>
</dbReference>
<gene>
    <name evidence="3" type="ORF">GCM10023189_19640</name>
</gene>
<dbReference type="Proteomes" id="UP001501175">
    <property type="component" value="Unassembled WGS sequence"/>
</dbReference>
<reference evidence="4" key="1">
    <citation type="journal article" date="2019" name="Int. J. Syst. Evol. Microbiol.">
        <title>The Global Catalogue of Microorganisms (GCM) 10K type strain sequencing project: providing services to taxonomists for standard genome sequencing and annotation.</title>
        <authorList>
            <consortium name="The Broad Institute Genomics Platform"/>
            <consortium name="The Broad Institute Genome Sequencing Center for Infectious Disease"/>
            <person name="Wu L."/>
            <person name="Ma J."/>
        </authorList>
    </citation>
    <scope>NUCLEOTIDE SEQUENCE [LARGE SCALE GENOMIC DNA]</scope>
    <source>
        <strain evidence="4">JCM 17927</strain>
    </source>
</reference>
<dbReference type="PROSITE" id="PS50208">
    <property type="entry name" value="CASPASE_P20"/>
    <property type="match status" value="1"/>
</dbReference>
<dbReference type="SUPFAM" id="SSF52129">
    <property type="entry name" value="Caspase-like"/>
    <property type="match status" value="1"/>
</dbReference>
<dbReference type="InterPro" id="IPR015917">
    <property type="entry name" value="Pept_C14A"/>
</dbReference>
<evidence type="ECO:0000313" key="3">
    <source>
        <dbReference type="EMBL" id="GAA4453899.1"/>
    </source>
</evidence>
<keyword evidence="4" id="KW-1185">Reference proteome</keyword>
<organism evidence="3 4">
    <name type="scientific">Nibrella saemangeumensis</name>
    <dbReference type="NCBI Taxonomy" id="1084526"/>
    <lineage>
        <taxon>Bacteria</taxon>
        <taxon>Pseudomonadati</taxon>
        <taxon>Bacteroidota</taxon>
        <taxon>Cytophagia</taxon>
        <taxon>Cytophagales</taxon>
        <taxon>Spirosomataceae</taxon>
        <taxon>Nibrella</taxon>
    </lineage>
</organism>
<dbReference type="InterPro" id="IPR029030">
    <property type="entry name" value="Caspase-like_dom_sf"/>
</dbReference>
<proteinExistence type="inferred from homology"/>
<protein>
    <recommendedName>
        <fullName evidence="2">Caspase family p20 domain-containing protein</fullName>
    </recommendedName>
</protein>
<comment type="similarity">
    <text evidence="1">Belongs to the peptidase C14A family.</text>
</comment>